<name>A0AAN9S8F1_PSOTE</name>
<comment type="caution">
    <text evidence="1">The sequence shown here is derived from an EMBL/GenBank/DDBJ whole genome shotgun (WGS) entry which is preliminary data.</text>
</comment>
<gene>
    <name evidence="1" type="ORF">VNO78_25798</name>
</gene>
<dbReference type="Proteomes" id="UP001386955">
    <property type="component" value="Unassembled WGS sequence"/>
</dbReference>
<sequence>MVPTECLQYNLKGDKSRAKRKAPRKKLLELVEVAQIVQYDVNEGVLMDATRAKRKAPRKKLLELAESESHKNCGHRHKIGAFMGQAREVCTLPFLTEASTICYGVLTGI</sequence>
<evidence type="ECO:0000313" key="2">
    <source>
        <dbReference type="Proteomes" id="UP001386955"/>
    </source>
</evidence>
<reference evidence="1 2" key="1">
    <citation type="submission" date="2024-01" db="EMBL/GenBank/DDBJ databases">
        <title>The genomes of 5 underutilized Papilionoideae crops provide insights into root nodulation and disease resistanc.</title>
        <authorList>
            <person name="Jiang F."/>
        </authorList>
    </citation>
    <scope>NUCLEOTIDE SEQUENCE [LARGE SCALE GENOMIC DNA]</scope>
    <source>
        <strain evidence="1">DUOXIRENSHENG_FW03</strain>
        <tissue evidence="1">Leaves</tissue>
    </source>
</reference>
<dbReference type="EMBL" id="JAYMYS010000006">
    <property type="protein sequence ID" value="KAK7390491.1"/>
    <property type="molecule type" value="Genomic_DNA"/>
</dbReference>
<dbReference type="AlphaFoldDB" id="A0AAN9S8F1"/>
<protein>
    <submittedName>
        <fullName evidence="1">Uncharacterized protein</fullName>
    </submittedName>
</protein>
<organism evidence="1 2">
    <name type="scientific">Psophocarpus tetragonolobus</name>
    <name type="common">Winged bean</name>
    <name type="synonym">Dolichos tetragonolobus</name>
    <dbReference type="NCBI Taxonomy" id="3891"/>
    <lineage>
        <taxon>Eukaryota</taxon>
        <taxon>Viridiplantae</taxon>
        <taxon>Streptophyta</taxon>
        <taxon>Embryophyta</taxon>
        <taxon>Tracheophyta</taxon>
        <taxon>Spermatophyta</taxon>
        <taxon>Magnoliopsida</taxon>
        <taxon>eudicotyledons</taxon>
        <taxon>Gunneridae</taxon>
        <taxon>Pentapetalae</taxon>
        <taxon>rosids</taxon>
        <taxon>fabids</taxon>
        <taxon>Fabales</taxon>
        <taxon>Fabaceae</taxon>
        <taxon>Papilionoideae</taxon>
        <taxon>50 kb inversion clade</taxon>
        <taxon>NPAAA clade</taxon>
        <taxon>indigoferoid/millettioid clade</taxon>
        <taxon>Phaseoleae</taxon>
        <taxon>Psophocarpus</taxon>
    </lineage>
</organism>
<accession>A0AAN9S8F1</accession>
<proteinExistence type="predicted"/>
<keyword evidence="2" id="KW-1185">Reference proteome</keyword>
<evidence type="ECO:0000313" key="1">
    <source>
        <dbReference type="EMBL" id="KAK7390491.1"/>
    </source>
</evidence>